<keyword evidence="2" id="KW-1185">Reference proteome</keyword>
<evidence type="ECO:0000313" key="1">
    <source>
        <dbReference type="EMBL" id="KAJ3614183.1"/>
    </source>
</evidence>
<gene>
    <name evidence="1" type="ORF">NHX12_017759</name>
</gene>
<evidence type="ECO:0000313" key="2">
    <source>
        <dbReference type="Proteomes" id="UP001148018"/>
    </source>
</evidence>
<dbReference type="AlphaFoldDB" id="A0A9Q0EX49"/>
<comment type="caution">
    <text evidence="1">The sequence shown here is derived from an EMBL/GenBank/DDBJ whole genome shotgun (WGS) entry which is preliminary data.</text>
</comment>
<organism evidence="1 2">
    <name type="scientific">Muraenolepis orangiensis</name>
    <name type="common">Patagonian moray cod</name>
    <dbReference type="NCBI Taxonomy" id="630683"/>
    <lineage>
        <taxon>Eukaryota</taxon>
        <taxon>Metazoa</taxon>
        <taxon>Chordata</taxon>
        <taxon>Craniata</taxon>
        <taxon>Vertebrata</taxon>
        <taxon>Euteleostomi</taxon>
        <taxon>Actinopterygii</taxon>
        <taxon>Neopterygii</taxon>
        <taxon>Teleostei</taxon>
        <taxon>Neoteleostei</taxon>
        <taxon>Acanthomorphata</taxon>
        <taxon>Zeiogadaria</taxon>
        <taxon>Gadariae</taxon>
        <taxon>Gadiformes</taxon>
        <taxon>Muraenolepidoidei</taxon>
        <taxon>Muraenolepididae</taxon>
        <taxon>Muraenolepis</taxon>
    </lineage>
</organism>
<protein>
    <submittedName>
        <fullName evidence="1">Uncharacterized protein</fullName>
    </submittedName>
</protein>
<dbReference type="Proteomes" id="UP001148018">
    <property type="component" value="Unassembled WGS sequence"/>
</dbReference>
<dbReference type="EMBL" id="JANIIK010000034">
    <property type="protein sequence ID" value="KAJ3614183.1"/>
    <property type="molecule type" value="Genomic_DNA"/>
</dbReference>
<proteinExistence type="predicted"/>
<name>A0A9Q0EX49_9TELE</name>
<sequence length="108" mass="11689">MTDPADSAIRQAISYQGLLLGHHKELLEDATDAMQMLHTNIAALSSQARAQATSTERSLETLAARATNTNLNMQTRSSELRPLPAQMARFFNPPAEPPPILFAASSCP</sequence>
<accession>A0A9Q0EX49</accession>
<reference evidence="1" key="1">
    <citation type="submission" date="2022-07" db="EMBL/GenBank/DDBJ databases">
        <title>Chromosome-level genome of Muraenolepis orangiensis.</title>
        <authorList>
            <person name="Kim J."/>
        </authorList>
    </citation>
    <scope>NUCLEOTIDE SEQUENCE</scope>
    <source>
        <strain evidence="1">KU_S4_2022</strain>
        <tissue evidence="1">Muscle</tissue>
    </source>
</reference>